<evidence type="ECO:0000313" key="8">
    <source>
        <dbReference type="Proteomes" id="UP001152797"/>
    </source>
</evidence>
<dbReference type="PANTHER" id="PTHR43462">
    <property type="entry name" value="ALANYL-TRNA EDITING PROTEIN"/>
    <property type="match status" value="1"/>
</dbReference>
<organism evidence="6">
    <name type="scientific">Cladocopium goreaui</name>
    <dbReference type="NCBI Taxonomy" id="2562237"/>
    <lineage>
        <taxon>Eukaryota</taxon>
        <taxon>Sar</taxon>
        <taxon>Alveolata</taxon>
        <taxon>Dinophyceae</taxon>
        <taxon>Suessiales</taxon>
        <taxon>Symbiodiniaceae</taxon>
        <taxon>Cladocopium</taxon>
    </lineage>
</organism>
<proteinExistence type="predicted"/>
<dbReference type="InterPro" id="IPR018163">
    <property type="entry name" value="Thr/Ala-tRNA-synth_IIc_edit"/>
</dbReference>
<dbReference type="AlphaFoldDB" id="A0A9P1FJJ1"/>
<reference evidence="7 8" key="2">
    <citation type="submission" date="2024-05" db="EMBL/GenBank/DDBJ databases">
        <authorList>
            <person name="Chen Y."/>
            <person name="Shah S."/>
            <person name="Dougan E. K."/>
            <person name="Thang M."/>
            <person name="Chan C."/>
        </authorList>
    </citation>
    <scope>NUCLEOTIDE SEQUENCE [LARGE SCALE GENOMIC DNA]</scope>
</reference>
<evidence type="ECO:0000256" key="1">
    <source>
        <dbReference type="ARBA" id="ARBA00022723"/>
    </source>
</evidence>
<dbReference type="InterPro" id="IPR001876">
    <property type="entry name" value="Znf_RanBP2"/>
</dbReference>
<dbReference type="GO" id="GO:0008270">
    <property type="term" value="F:zinc ion binding"/>
    <property type="evidence" value="ECO:0007669"/>
    <property type="project" value="UniProtKB-KW"/>
</dbReference>
<evidence type="ECO:0000313" key="6">
    <source>
        <dbReference type="EMBL" id="CAI3976880.1"/>
    </source>
</evidence>
<keyword evidence="8" id="KW-1185">Reference proteome</keyword>
<keyword evidence="7" id="KW-0436">Ligase</keyword>
<dbReference type="Gene3D" id="3.30.980.10">
    <property type="entry name" value="Threonyl-trna Synthetase, Chain A, domain 2"/>
    <property type="match status" value="1"/>
</dbReference>
<dbReference type="InterPro" id="IPR009000">
    <property type="entry name" value="Transl_B-barrel_sf"/>
</dbReference>
<gene>
    <name evidence="6" type="ORF">C1SCF055_LOCUS5067</name>
</gene>
<feature type="domain" description="RanBP2-type" evidence="5">
    <location>
        <begin position="450"/>
        <end position="480"/>
    </location>
</feature>
<dbReference type="EMBL" id="CAMXCT020000302">
    <property type="protein sequence ID" value="CAL1130255.1"/>
    <property type="molecule type" value="Genomic_DNA"/>
</dbReference>
<dbReference type="GO" id="GO:0000166">
    <property type="term" value="F:nucleotide binding"/>
    <property type="evidence" value="ECO:0007669"/>
    <property type="project" value="InterPro"/>
</dbReference>
<feature type="domain" description="RanBP2-type" evidence="5">
    <location>
        <begin position="495"/>
        <end position="523"/>
    </location>
</feature>
<evidence type="ECO:0000313" key="7">
    <source>
        <dbReference type="EMBL" id="CAL4764192.1"/>
    </source>
</evidence>
<evidence type="ECO:0000256" key="2">
    <source>
        <dbReference type="ARBA" id="ARBA00022771"/>
    </source>
</evidence>
<dbReference type="SUPFAM" id="SSF55186">
    <property type="entry name" value="ThrRS/AlaRS common domain"/>
    <property type="match status" value="1"/>
</dbReference>
<feature type="domain" description="RanBP2-type" evidence="5">
    <location>
        <begin position="421"/>
        <end position="449"/>
    </location>
</feature>
<feature type="region of interest" description="Disordered" evidence="4">
    <location>
        <begin position="523"/>
        <end position="544"/>
    </location>
</feature>
<name>A0A9P1FJJ1_9DINO</name>
<dbReference type="OrthoDB" id="288942at2759"/>
<keyword evidence="3" id="KW-0862">Zinc</keyword>
<comment type="caution">
    <text evidence="6">The sequence shown here is derived from an EMBL/GenBank/DDBJ whole genome shotgun (WGS) entry which is preliminary data.</text>
</comment>
<dbReference type="InterPro" id="IPR051335">
    <property type="entry name" value="Alanyl-tRNA_Editing_Enzymes"/>
</dbReference>
<dbReference type="EMBL" id="CAMXCT030000302">
    <property type="protein sequence ID" value="CAL4764192.1"/>
    <property type="molecule type" value="Genomic_DNA"/>
</dbReference>
<accession>A0A9P1FJJ1</accession>
<dbReference type="Gene3D" id="2.40.30.130">
    <property type="match status" value="1"/>
</dbReference>
<protein>
    <submittedName>
        <fullName evidence="7">Alanine--tRNA ligase (Alanyl-tRNA synthetase ) (AlaRS)</fullName>
    </submittedName>
</protein>
<dbReference type="EMBL" id="CAMXCT010000302">
    <property type="protein sequence ID" value="CAI3976880.1"/>
    <property type="molecule type" value="Genomic_DNA"/>
</dbReference>
<feature type="domain" description="RanBP2-type" evidence="5">
    <location>
        <begin position="21"/>
        <end position="49"/>
    </location>
</feature>
<dbReference type="PANTHER" id="PTHR43462:SF2">
    <property type="entry name" value="THREONYL AND ALANYL TRNA SYNTHETASE SECOND ADDITIONAL DOMAIN-CONTAINING PROTEIN"/>
    <property type="match status" value="1"/>
</dbReference>
<evidence type="ECO:0000256" key="3">
    <source>
        <dbReference type="ARBA" id="ARBA00022833"/>
    </source>
</evidence>
<dbReference type="Proteomes" id="UP001152797">
    <property type="component" value="Unassembled WGS sequence"/>
</dbReference>
<evidence type="ECO:0000259" key="5">
    <source>
        <dbReference type="SMART" id="SM00547"/>
    </source>
</evidence>
<sequence length="544" mass="57078">MTAMVMGMGMGMGRGLDPLQGQWTCQCGFRNRDMNQVCGGNGPMGCKTPKPKGAAGAAGPGAVPLAFQLCHLESIGLPIQRLNGAGLNGAGPAKAPQVKPAALNGAKSDREMKPQNALQQPAAHATRPLYMDGTYVFHCEASVELLQLKEEDPSILLVELEQTIFHPQGGGQPSDTGILKADGLPDLTVTFVCKDKAKEGVIRHECKGSTDELQKWLRRSQASALQVRCLVDELQRRRNARLHSAGHLLDVAIYELGFRWQAGKGYHFEEGPYVEYIPTKEGRQLDVKDAKAKDAAITEISQKMKELIAKNVPTEVGFVDGMRTVKMEGVSCGCGGTHVEGSGEIGEAAPQQAIPAVSYAPVRQGKGAMVARTTPYGFGGKGLQGLQALQALQGLPLQFDFGLGLAGAVPGAMPGANKAFGTWTCRCGFSNRASNMVCGGGGDLGCKAAKEWICGSCMFVNRNSNAVCGGISGALGCKAPNPEGKPAGVAARPASQWACDCGFMNKALNSVCGGSGPLGCKLPRPQEEATEPTLTEPVKIEAAA</sequence>
<keyword evidence="1" id="KW-0479">Metal-binding</keyword>
<dbReference type="SUPFAM" id="SSF50447">
    <property type="entry name" value="Translation proteins"/>
    <property type="match status" value="1"/>
</dbReference>
<dbReference type="GO" id="GO:0016874">
    <property type="term" value="F:ligase activity"/>
    <property type="evidence" value="ECO:0007669"/>
    <property type="project" value="UniProtKB-KW"/>
</dbReference>
<dbReference type="SMART" id="SM00547">
    <property type="entry name" value="ZnF_RBZ"/>
    <property type="match status" value="4"/>
</dbReference>
<reference evidence="6" key="1">
    <citation type="submission" date="2022-10" db="EMBL/GenBank/DDBJ databases">
        <authorList>
            <person name="Chen Y."/>
            <person name="Dougan E. K."/>
            <person name="Chan C."/>
            <person name="Rhodes N."/>
            <person name="Thang M."/>
        </authorList>
    </citation>
    <scope>NUCLEOTIDE SEQUENCE</scope>
</reference>
<evidence type="ECO:0000256" key="4">
    <source>
        <dbReference type="SAM" id="MobiDB-lite"/>
    </source>
</evidence>
<keyword evidence="2" id="KW-0863">Zinc-finger</keyword>